<gene>
    <name evidence="2" type="ORF">HA254_02395</name>
</gene>
<evidence type="ECO:0000256" key="1">
    <source>
        <dbReference type="SAM" id="MobiDB-lite"/>
    </source>
</evidence>
<proteinExistence type="predicted"/>
<dbReference type="Proteomes" id="UP000565078">
    <property type="component" value="Unassembled WGS sequence"/>
</dbReference>
<dbReference type="AlphaFoldDB" id="A0A7J4J0A2"/>
<evidence type="ECO:0000313" key="3">
    <source>
        <dbReference type="Proteomes" id="UP000565078"/>
    </source>
</evidence>
<sequence length="186" mass="21556">MKMNEKGFLKMPFFGARRRQQPAHASSPAQGQSTDHAQPRQIEPSARYGFSQGGVEVRGRLVRERREHIGREQELAQVQQMLRFRPMDNEAVHRLPVHLREEHTTKMLFLDSLARGEVRDFRDFELWLTNYLTQAKMNGAPINNPQLAAKEAVRKLARPFNPEQRKKLQLYFDNLGMIGRGGDPHD</sequence>
<comment type="caution">
    <text evidence="2">The sequence shown here is derived from an EMBL/GenBank/DDBJ whole genome shotgun (WGS) entry which is preliminary data.</text>
</comment>
<feature type="compositionally biased region" description="Polar residues" evidence="1">
    <location>
        <begin position="23"/>
        <end position="36"/>
    </location>
</feature>
<name>A0A7J4J0A2_9ARCH</name>
<accession>A0A7J4J0A2</accession>
<reference evidence="3" key="1">
    <citation type="journal article" date="2020" name="bioRxiv">
        <title>A rank-normalized archaeal taxonomy based on genome phylogeny resolves widespread incomplete and uneven classifications.</title>
        <authorList>
            <person name="Rinke C."/>
            <person name="Chuvochina M."/>
            <person name="Mussig A.J."/>
            <person name="Chaumeil P.-A."/>
            <person name="Waite D.W."/>
            <person name="Whitman W.B."/>
            <person name="Parks D.H."/>
            <person name="Hugenholtz P."/>
        </authorList>
    </citation>
    <scope>NUCLEOTIDE SEQUENCE [LARGE SCALE GENOMIC DNA]</scope>
</reference>
<evidence type="ECO:0000313" key="2">
    <source>
        <dbReference type="EMBL" id="HIH09497.1"/>
    </source>
</evidence>
<dbReference type="EMBL" id="DUGC01000043">
    <property type="protein sequence ID" value="HIH09497.1"/>
    <property type="molecule type" value="Genomic_DNA"/>
</dbReference>
<organism evidence="2 3">
    <name type="scientific">Candidatus Iainarchaeum sp</name>
    <dbReference type="NCBI Taxonomy" id="3101447"/>
    <lineage>
        <taxon>Archaea</taxon>
        <taxon>Candidatus Iainarchaeota</taxon>
        <taxon>Candidatus Iainarchaeia</taxon>
        <taxon>Candidatus Iainarchaeales</taxon>
        <taxon>Candidatus Iainarchaeaceae</taxon>
        <taxon>Candidatus Iainarchaeum</taxon>
    </lineage>
</organism>
<protein>
    <submittedName>
        <fullName evidence="2">Uncharacterized protein</fullName>
    </submittedName>
</protein>
<feature type="region of interest" description="Disordered" evidence="1">
    <location>
        <begin position="17"/>
        <end position="49"/>
    </location>
</feature>